<keyword evidence="2" id="KW-1185">Reference proteome</keyword>
<proteinExistence type="predicted"/>
<accession>A0A1I3E5A6</accession>
<dbReference type="OrthoDB" id="770653at2"/>
<dbReference type="RefSeq" id="WP_090624344.1">
    <property type="nucleotide sequence ID" value="NZ_FOQO01000001.1"/>
</dbReference>
<reference evidence="1 2" key="1">
    <citation type="submission" date="2016-10" db="EMBL/GenBank/DDBJ databases">
        <authorList>
            <person name="de Groot N.N."/>
        </authorList>
    </citation>
    <scope>NUCLEOTIDE SEQUENCE [LARGE SCALE GENOMIC DNA]</scope>
    <source>
        <strain evidence="1 2">RK1</strain>
    </source>
</reference>
<protein>
    <submittedName>
        <fullName evidence="1">Uncharacterized protein</fullName>
    </submittedName>
</protein>
<dbReference type="Proteomes" id="UP000198670">
    <property type="component" value="Unassembled WGS sequence"/>
</dbReference>
<dbReference type="EMBL" id="FOQO01000001">
    <property type="protein sequence ID" value="SFH94190.1"/>
    <property type="molecule type" value="Genomic_DNA"/>
</dbReference>
<dbReference type="AlphaFoldDB" id="A0A1I3E5A6"/>
<gene>
    <name evidence="1" type="ORF">SAMN05444682_101772</name>
</gene>
<sequence>MIQPTFNREDIQRALKQNFRDKLYRIFLRGLRLVGEKAVAHARGLNTYMDQTGNLRSSIGYAIYHDGTLVERNFRQVIGGAEGVSEGERHAASNVPRSGFALVVVAGMDYAMAVQSRGLDVLDGAELEAEKELDRYMRSITDQINRWAA</sequence>
<organism evidence="1 2">
    <name type="scientific">Parapedobacter indicus</name>
    <dbReference type="NCBI Taxonomy" id="1477437"/>
    <lineage>
        <taxon>Bacteria</taxon>
        <taxon>Pseudomonadati</taxon>
        <taxon>Bacteroidota</taxon>
        <taxon>Sphingobacteriia</taxon>
        <taxon>Sphingobacteriales</taxon>
        <taxon>Sphingobacteriaceae</taxon>
        <taxon>Parapedobacter</taxon>
    </lineage>
</organism>
<dbReference type="STRING" id="1477437.SAMN05444682_101772"/>
<evidence type="ECO:0000313" key="1">
    <source>
        <dbReference type="EMBL" id="SFH94190.1"/>
    </source>
</evidence>
<name>A0A1I3E5A6_9SPHI</name>
<evidence type="ECO:0000313" key="2">
    <source>
        <dbReference type="Proteomes" id="UP000198670"/>
    </source>
</evidence>